<proteinExistence type="predicted"/>
<keyword evidence="2" id="KW-0732">Signal</keyword>
<evidence type="ECO:0000256" key="1">
    <source>
        <dbReference type="SAM" id="MobiDB-lite"/>
    </source>
</evidence>
<gene>
    <name evidence="3" type="ORF">JKIAZH3_G2827</name>
</gene>
<evidence type="ECO:0000256" key="2">
    <source>
        <dbReference type="SAM" id="SignalP"/>
    </source>
</evidence>
<dbReference type="EMBL" id="CAJHJG010004166">
    <property type="protein sequence ID" value="CAD6938960.1"/>
    <property type="molecule type" value="Genomic_DNA"/>
</dbReference>
<name>A0ABN7J245_9BASI</name>
<evidence type="ECO:0000313" key="3">
    <source>
        <dbReference type="EMBL" id="CAD6938960.1"/>
    </source>
</evidence>
<organism evidence="3 4">
    <name type="scientific">Tilletia caries</name>
    <name type="common">wheat bunt fungus</name>
    <dbReference type="NCBI Taxonomy" id="13290"/>
    <lineage>
        <taxon>Eukaryota</taxon>
        <taxon>Fungi</taxon>
        <taxon>Dikarya</taxon>
        <taxon>Basidiomycota</taxon>
        <taxon>Ustilaginomycotina</taxon>
        <taxon>Exobasidiomycetes</taxon>
        <taxon>Tilletiales</taxon>
        <taxon>Tilletiaceae</taxon>
        <taxon>Tilletia</taxon>
    </lineage>
</organism>
<sequence>MFAPVLVALIVSFSPFLPYSHSLTFARRQTRAGAERDEEEQEDEEENGEDEEEENGEDDEEQDQEERDDGEDADQEERDDGEQDEEVTYAGQDAAPVSSHTSITAAKEAFQEVVLLVQEGRVRRDLRPLNIAAGTRALVAAGRAALADQKGDGKVDYKAPLNPAVFEALLKNQTLDGTQWSVEAMDKIRAHTV</sequence>
<feature type="region of interest" description="Disordered" evidence="1">
    <location>
        <begin position="28"/>
        <end position="100"/>
    </location>
</feature>
<protein>
    <submittedName>
        <fullName evidence="3">Uncharacterized protein</fullName>
    </submittedName>
</protein>
<dbReference type="Proteomes" id="UP000836402">
    <property type="component" value="Unassembled WGS sequence"/>
</dbReference>
<feature type="compositionally biased region" description="Acidic residues" evidence="1">
    <location>
        <begin position="36"/>
        <end position="87"/>
    </location>
</feature>
<feature type="signal peptide" evidence="2">
    <location>
        <begin position="1"/>
        <end position="22"/>
    </location>
</feature>
<evidence type="ECO:0000313" key="4">
    <source>
        <dbReference type="Proteomes" id="UP000836402"/>
    </source>
</evidence>
<comment type="caution">
    <text evidence="3">The sequence shown here is derived from an EMBL/GenBank/DDBJ whole genome shotgun (WGS) entry which is preliminary data.</text>
</comment>
<reference evidence="3" key="1">
    <citation type="submission" date="2020-10" db="EMBL/GenBank/DDBJ databases">
        <authorList>
            <person name="Sedaghatjoo S."/>
        </authorList>
    </citation>
    <scope>NUCLEOTIDE SEQUENCE</scope>
    <source>
        <strain evidence="3">AZH3</strain>
    </source>
</reference>
<accession>A0ABN7J245</accession>
<feature type="chain" id="PRO_5046845126" evidence="2">
    <location>
        <begin position="23"/>
        <end position="193"/>
    </location>
</feature>
<keyword evidence="4" id="KW-1185">Reference proteome</keyword>